<dbReference type="AlphaFoldDB" id="A0AAV4UL88"/>
<evidence type="ECO:0000313" key="2">
    <source>
        <dbReference type="EMBL" id="GIY58275.1"/>
    </source>
</evidence>
<name>A0AAV4UL88_9ARAC</name>
<reference evidence="2 3" key="1">
    <citation type="submission" date="2021-06" db="EMBL/GenBank/DDBJ databases">
        <title>Caerostris darwini draft genome.</title>
        <authorList>
            <person name="Kono N."/>
            <person name="Arakawa K."/>
        </authorList>
    </citation>
    <scope>NUCLEOTIDE SEQUENCE [LARGE SCALE GENOMIC DNA]</scope>
</reference>
<feature type="region of interest" description="Disordered" evidence="1">
    <location>
        <begin position="28"/>
        <end position="86"/>
    </location>
</feature>
<dbReference type="EMBL" id="BPLQ01011490">
    <property type="protein sequence ID" value="GIY58275.1"/>
    <property type="molecule type" value="Genomic_DNA"/>
</dbReference>
<protein>
    <submittedName>
        <fullName evidence="2">Uncharacterized protein</fullName>
    </submittedName>
</protein>
<proteinExistence type="predicted"/>
<feature type="region of interest" description="Disordered" evidence="1">
    <location>
        <begin position="95"/>
        <end position="114"/>
    </location>
</feature>
<gene>
    <name evidence="2" type="ORF">CDAR_294571</name>
</gene>
<feature type="compositionally biased region" description="Low complexity" evidence="1">
    <location>
        <begin position="67"/>
        <end position="78"/>
    </location>
</feature>
<comment type="caution">
    <text evidence="2">The sequence shown here is derived from an EMBL/GenBank/DDBJ whole genome shotgun (WGS) entry which is preliminary data.</text>
</comment>
<sequence>MFISHGCAPVYPEHPLTAHAKGVVRSSVESGASSPWERKARRMSQGEEVLEKTHAHATSPSKKQLRAASPFSAHAPSPSGIPHERQECRMAKLAEPRGISTTRSDDGIGKATSPRLIGERGRRFLPQCAFRGISGPLIIFQLREVV</sequence>
<dbReference type="Proteomes" id="UP001054837">
    <property type="component" value="Unassembled WGS sequence"/>
</dbReference>
<evidence type="ECO:0000256" key="1">
    <source>
        <dbReference type="SAM" id="MobiDB-lite"/>
    </source>
</evidence>
<evidence type="ECO:0000313" key="3">
    <source>
        <dbReference type="Proteomes" id="UP001054837"/>
    </source>
</evidence>
<accession>A0AAV4UL88</accession>
<keyword evidence="3" id="KW-1185">Reference proteome</keyword>
<organism evidence="2 3">
    <name type="scientific">Caerostris darwini</name>
    <dbReference type="NCBI Taxonomy" id="1538125"/>
    <lineage>
        <taxon>Eukaryota</taxon>
        <taxon>Metazoa</taxon>
        <taxon>Ecdysozoa</taxon>
        <taxon>Arthropoda</taxon>
        <taxon>Chelicerata</taxon>
        <taxon>Arachnida</taxon>
        <taxon>Araneae</taxon>
        <taxon>Araneomorphae</taxon>
        <taxon>Entelegynae</taxon>
        <taxon>Araneoidea</taxon>
        <taxon>Araneidae</taxon>
        <taxon>Caerostris</taxon>
    </lineage>
</organism>